<evidence type="ECO:0000256" key="1">
    <source>
        <dbReference type="SAM" id="MobiDB-lite"/>
    </source>
</evidence>
<evidence type="ECO:0000313" key="3">
    <source>
        <dbReference type="Proteomes" id="UP000324897"/>
    </source>
</evidence>
<evidence type="ECO:0000313" key="2">
    <source>
        <dbReference type="EMBL" id="TVU44767.1"/>
    </source>
</evidence>
<sequence>MTAARPRRRDATRPRQGQFHCWTATSASSRPRQDQLVDDDMAHPAGDSSPSSVLSRARFYRDDGSAATATTAARPRRRDATRPRQRSHGKSLRVMEDQTSQSSYEGEERSGQGPLRDRENIELAGDLDDDVRKQQNKARQKRYRDREREKALDNNDPVLTKRRSDSVERNKRWRERQSAGSNQNQRPNDASGVLGIGGSQWTPGRSPLSVVTNRLTPTSTSVNLSDVRSRAMVLTKSGGKENRSVPEHLIVNTKNQDVSGGASSAEHNQSVVIDRETSEEMSKAKNRIRQREYRKRKREERDKATEGNLKDSVSTPQRQTVDTQGSGVTDQDRAPASEERLTLNGMPVATAHIDAGAFSSQMGENIGDDSDDSWLHRNNDWRRDSSPIMGNYDDGAHKTTECVTPEQLKRFKKAMYMKDYRKKLKEEAEARAAARHAASNENRRAERSAKTGDDDFGHHGNWEPDETESTHFGEEDLDASDPSIRYDVPVEDQDEEARLYGLRGMYL</sequence>
<feature type="compositionally biased region" description="Polar residues" evidence="1">
    <location>
        <begin position="311"/>
        <end position="329"/>
    </location>
</feature>
<feature type="compositionally biased region" description="Basic and acidic residues" evidence="1">
    <location>
        <begin position="106"/>
        <end position="121"/>
    </location>
</feature>
<dbReference type="Proteomes" id="UP000324897">
    <property type="component" value="Chromosome 5"/>
</dbReference>
<feature type="compositionally biased region" description="Basic and acidic residues" evidence="1">
    <location>
        <begin position="144"/>
        <end position="153"/>
    </location>
</feature>
<protein>
    <submittedName>
        <fullName evidence="2">Uncharacterized protein</fullName>
    </submittedName>
</protein>
<feature type="region of interest" description="Disordered" evidence="1">
    <location>
        <begin position="431"/>
        <end position="493"/>
    </location>
</feature>
<feature type="non-terminal residue" evidence="2">
    <location>
        <position position="1"/>
    </location>
</feature>
<comment type="caution">
    <text evidence="2">The sequence shown here is derived from an EMBL/GenBank/DDBJ whole genome shotgun (WGS) entry which is preliminary data.</text>
</comment>
<feature type="compositionally biased region" description="Basic and acidic residues" evidence="1">
    <location>
        <begin position="299"/>
        <end position="309"/>
    </location>
</feature>
<feature type="compositionally biased region" description="Polar residues" evidence="1">
    <location>
        <begin position="199"/>
        <end position="209"/>
    </location>
</feature>
<name>A0A5J9WA19_9POAL</name>
<keyword evidence="3" id="KW-1185">Reference proteome</keyword>
<accession>A0A5J9WA19</accession>
<feature type="compositionally biased region" description="Basic residues" evidence="1">
    <location>
        <begin position="134"/>
        <end position="143"/>
    </location>
</feature>
<dbReference type="AlphaFoldDB" id="A0A5J9WA19"/>
<dbReference type="EMBL" id="RWGY01000004">
    <property type="protein sequence ID" value="TVU44767.1"/>
    <property type="molecule type" value="Genomic_DNA"/>
</dbReference>
<dbReference type="Gramene" id="TVU44767">
    <property type="protein sequence ID" value="TVU44767"/>
    <property type="gene ID" value="EJB05_04223"/>
</dbReference>
<feature type="compositionally biased region" description="Basic and acidic residues" evidence="1">
    <location>
        <begin position="330"/>
        <end position="341"/>
    </location>
</feature>
<feature type="compositionally biased region" description="Polar residues" evidence="1">
    <location>
        <begin position="178"/>
        <end position="188"/>
    </location>
</feature>
<reference evidence="2 3" key="1">
    <citation type="journal article" date="2019" name="Sci. Rep.">
        <title>A high-quality genome of Eragrostis curvula grass provides insights into Poaceae evolution and supports new strategies to enhance forage quality.</title>
        <authorList>
            <person name="Carballo J."/>
            <person name="Santos B.A.C.M."/>
            <person name="Zappacosta D."/>
            <person name="Garbus I."/>
            <person name="Selva J.P."/>
            <person name="Gallo C.A."/>
            <person name="Diaz A."/>
            <person name="Albertini E."/>
            <person name="Caccamo M."/>
            <person name="Echenique V."/>
        </authorList>
    </citation>
    <scope>NUCLEOTIDE SEQUENCE [LARGE SCALE GENOMIC DNA]</scope>
    <source>
        <strain evidence="3">cv. Victoria</strain>
        <tissue evidence="2">Leaf</tissue>
    </source>
</reference>
<feature type="compositionally biased region" description="Basic residues" evidence="1">
    <location>
        <begin position="74"/>
        <end position="91"/>
    </location>
</feature>
<proteinExistence type="predicted"/>
<feature type="region of interest" description="Disordered" evidence="1">
    <location>
        <begin position="255"/>
        <end position="342"/>
    </location>
</feature>
<feature type="compositionally biased region" description="Basic residues" evidence="1">
    <location>
        <begin position="284"/>
        <end position="298"/>
    </location>
</feature>
<feature type="compositionally biased region" description="Basic residues" evidence="1">
    <location>
        <begin position="1"/>
        <end position="10"/>
    </location>
</feature>
<feature type="region of interest" description="Disordered" evidence="1">
    <location>
        <begin position="1"/>
        <end position="209"/>
    </location>
</feature>
<feature type="compositionally biased region" description="Polar residues" evidence="1">
    <location>
        <begin position="255"/>
        <end position="271"/>
    </location>
</feature>
<gene>
    <name evidence="2" type="ORF">EJB05_04223</name>
</gene>
<feature type="compositionally biased region" description="Basic and acidic residues" evidence="1">
    <location>
        <begin position="273"/>
        <end position="283"/>
    </location>
</feature>
<organism evidence="2 3">
    <name type="scientific">Eragrostis curvula</name>
    <name type="common">weeping love grass</name>
    <dbReference type="NCBI Taxonomy" id="38414"/>
    <lineage>
        <taxon>Eukaryota</taxon>
        <taxon>Viridiplantae</taxon>
        <taxon>Streptophyta</taxon>
        <taxon>Embryophyta</taxon>
        <taxon>Tracheophyta</taxon>
        <taxon>Spermatophyta</taxon>
        <taxon>Magnoliopsida</taxon>
        <taxon>Liliopsida</taxon>
        <taxon>Poales</taxon>
        <taxon>Poaceae</taxon>
        <taxon>PACMAD clade</taxon>
        <taxon>Chloridoideae</taxon>
        <taxon>Eragrostideae</taxon>
        <taxon>Eragrostidinae</taxon>
        <taxon>Eragrostis</taxon>
    </lineage>
</organism>
<feature type="compositionally biased region" description="Basic and acidic residues" evidence="1">
    <location>
        <begin position="441"/>
        <end position="474"/>
    </location>
</feature>